<reference evidence="2" key="1">
    <citation type="submission" date="2015-07" db="EMBL/GenBank/DDBJ databases">
        <title>Transcriptome Assembly of Anthurium amnicola.</title>
        <authorList>
            <person name="Suzuki J."/>
        </authorList>
    </citation>
    <scope>NUCLEOTIDE SEQUENCE</scope>
</reference>
<evidence type="ECO:0000313" key="2">
    <source>
        <dbReference type="EMBL" id="JAT48653.1"/>
    </source>
</evidence>
<dbReference type="EMBL" id="GDJX01019283">
    <property type="protein sequence ID" value="JAT48653.1"/>
    <property type="molecule type" value="Transcribed_RNA"/>
</dbReference>
<dbReference type="AlphaFoldDB" id="A0A1D1Y1Z3"/>
<feature type="compositionally biased region" description="Low complexity" evidence="1">
    <location>
        <begin position="105"/>
        <end position="117"/>
    </location>
</feature>
<feature type="non-terminal residue" evidence="2">
    <location>
        <position position="1"/>
    </location>
</feature>
<feature type="region of interest" description="Disordered" evidence="1">
    <location>
        <begin position="1"/>
        <end position="212"/>
    </location>
</feature>
<feature type="compositionally biased region" description="Low complexity" evidence="1">
    <location>
        <begin position="34"/>
        <end position="44"/>
    </location>
</feature>
<accession>A0A1D1Y1Z3</accession>
<feature type="compositionally biased region" description="Low complexity" evidence="1">
    <location>
        <begin position="79"/>
        <end position="96"/>
    </location>
</feature>
<organism evidence="2">
    <name type="scientific">Anthurium amnicola</name>
    <dbReference type="NCBI Taxonomy" id="1678845"/>
    <lineage>
        <taxon>Eukaryota</taxon>
        <taxon>Viridiplantae</taxon>
        <taxon>Streptophyta</taxon>
        <taxon>Embryophyta</taxon>
        <taxon>Tracheophyta</taxon>
        <taxon>Spermatophyta</taxon>
        <taxon>Magnoliopsida</taxon>
        <taxon>Liliopsida</taxon>
        <taxon>Araceae</taxon>
        <taxon>Pothoideae</taxon>
        <taxon>Potheae</taxon>
        <taxon>Anthurium</taxon>
    </lineage>
</organism>
<name>A0A1D1Y1Z3_9ARAE</name>
<feature type="compositionally biased region" description="Basic and acidic residues" evidence="1">
    <location>
        <begin position="64"/>
        <end position="78"/>
    </location>
</feature>
<feature type="compositionally biased region" description="Basic residues" evidence="1">
    <location>
        <begin position="153"/>
        <end position="165"/>
    </location>
</feature>
<feature type="compositionally biased region" description="Basic and acidic residues" evidence="1">
    <location>
        <begin position="45"/>
        <end position="54"/>
    </location>
</feature>
<sequence>RRRRGRVAGDAVTLDPQGYPANGGEPVPDDVRAGGHLLLQAGGADAHRVQRDHGQAAAPRRGRHPDQEPDTARQDRPQAPRLQALRAPPQQQLQEPPDQPPGSGAARLPRLLPAEAAGDPLAQRAGPAVADAEPRHAAAPRPLQPPPSPPQLPRRHARRGARHRREGVLPPPLPEVRHRRPQAPPALPGDVPQGLPLISTDGSPARRCSSKPKHCRLLSLLSP</sequence>
<proteinExistence type="predicted"/>
<protein>
    <submittedName>
        <fullName evidence="2">Uncharacterized protein</fullName>
    </submittedName>
</protein>
<feature type="compositionally biased region" description="Pro residues" evidence="1">
    <location>
        <begin position="142"/>
        <end position="152"/>
    </location>
</feature>
<evidence type="ECO:0000256" key="1">
    <source>
        <dbReference type="SAM" id="MobiDB-lite"/>
    </source>
</evidence>
<gene>
    <name evidence="2" type="ORF">g.23024</name>
</gene>